<keyword evidence="1" id="KW-0862">Zinc</keyword>
<keyword evidence="4" id="KW-1185">Reference proteome</keyword>
<feature type="binding site" evidence="1">
    <location>
        <position position="289"/>
    </location>
    <ligand>
        <name>Zn(2+)</name>
        <dbReference type="ChEBI" id="CHEBI:29105"/>
    </ligand>
</feature>
<feature type="compositionally biased region" description="Low complexity" evidence="2">
    <location>
        <begin position="132"/>
        <end position="150"/>
    </location>
</feature>
<dbReference type="EMBL" id="JAQIZT010000010">
    <property type="protein sequence ID" value="KAJ6982784.1"/>
    <property type="molecule type" value="Genomic_DNA"/>
</dbReference>
<dbReference type="Proteomes" id="UP001164929">
    <property type="component" value="Chromosome 10"/>
</dbReference>
<dbReference type="PANTHER" id="PTHR31116">
    <property type="entry name" value="OS04G0501200 PROTEIN"/>
    <property type="match status" value="1"/>
</dbReference>
<organism evidence="3 4">
    <name type="scientific">Populus alba x Populus x berolinensis</name>
    <dbReference type="NCBI Taxonomy" id="444605"/>
    <lineage>
        <taxon>Eukaryota</taxon>
        <taxon>Viridiplantae</taxon>
        <taxon>Streptophyta</taxon>
        <taxon>Embryophyta</taxon>
        <taxon>Tracheophyta</taxon>
        <taxon>Spermatophyta</taxon>
        <taxon>Magnoliopsida</taxon>
        <taxon>eudicotyledons</taxon>
        <taxon>Gunneridae</taxon>
        <taxon>Pentapetalae</taxon>
        <taxon>rosids</taxon>
        <taxon>fabids</taxon>
        <taxon>Malpighiales</taxon>
        <taxon>Salicaceae</taxon>
        <taxon>Saliceae</taxon>
        <taxon>Populus</taxon>
    </lineage>
</organism>
<name>A0AAD6MD02_9ROSI</name>
<feature type="region of interest" description="Disordered" evidence="2">
    <location>
        <begin position="111"/>
        <end position="200"/>
    </location>
</feature>
<proteinExistence type="predicted"/>
<dbReference type="PANTHER" id="PTHR31116:SF4">
    <property type="entry name" value="DNA GLYCOSYLASE SUPERFAMILY PROTEIN"/>
    <property type="match status" value="1"/>
</dbReference>
<keyword evidence="1" id="KW-0479">Metal-binding</keyword>
<evidence type="ECO:0000256" key="1">
    <source>
        <dbReference type="PIRSR" id="PIRSR605019-1"/>
    </source>
</evidence>
<dbReference type="Gene3D" id="1.10.340.30">
    <property type="entry name" value="Hypothetical protein, domain 2"/>
    <property type="match status" value="1"/>
</dbReference>
<feature type="compositionally biased region" description="Pro residues" evidence="2">
    <location>
        <begin position="116"/>
        <end position="128"/>
    </location>
</feature>
<protein>
    <recommendedName>
        <fullName evidence="5">DNA-3-methyladenine glycosylase I</fullName>
    </recommendedName>
</protein>
<evidence type="ECO:0000256" key="2">
    <source>
        <dbReference type="SAM" id="MobiDB-lite"/>
    </source>
</evidence>
<dbReference type="InterPro" id="IPR011257">
    <property type="entry name" value="DNA_glycosylase"/>
</dbReference>
<comment type="caution">
    <text evidence="3">The sequence shown here is derived from an EMBL/GenBank/DDBJ whole genome shotgun (WGS) entry which is preliminary data.</text>
</comment>
<dbReference type="InterPro" id="IPR005019">
    <property type="entry name" value="Adenine_glyco"/>
</dbReference>
<gene>
    <name evidence="3" type="ORF">NC653_025785</name>
</gene>
<dbReference type="GO" id="GO:0008725">
    <property type="term" value="F:DNA-3-methyladenine glycosylase activity"/>
    <property type="evidence" value="ECO:0007669"/>
    <property type="project" value="InterPro"/>
</dbReference>
<dbReference type="Pfam" id="PF03352">
    <property type="entry name" value="Adenine_glyco"/>
    <property type="match status" value="1"/>
</dbReference>
<evidence type="ECO:0000313" key="4">
    <source>
        <dbReference type="Proteomes" id="UP001164929"/>
    </source>
</evidence>
<accession>A0AAD6MD02</accession>
<dbReference type="GO" id="GO:0046872">
    <property type="term" value="F:metal ion binding"/>
    <property type="evidence" value="ECO:0007669"/>
    <property type="project" value="UniProtKB-KW"/>
</dbReference>
<evidence type="ECO:0008006" key="5">
    <source>
        <dbReference type="Google" id="ProtNLM"/>
    </source>
</evidence>
<feature type="compositionally biased region" description="Polar residues" evidence="2">
    <location>
        <begin position="157"/>
        <end position="177"/>
    </location>
</feature>
<sequence length="470" mass="52205">MSPLLPFFITSHPSPYLLQSLINSPFPSFINNPSLFQSFHKPSCHIPLVLCTLTWLKIPCNTFSRKMCSSNAKVTTGVEITPAVARINGRPVLQPTCNRVPTLERHNSLKKTALKSPPPPPPPLPPPTSANKTTKASPPLSPKSKSPRLPAIKRGSDANSLNSSSDKVVIPRSTTKTPILERKKSKSFKESSVGSGALSSPIEASLSYSSSLIVEAPGSIAAVRREQMALQHAQRKMRIAHYGRSKSSRFEAKVVPVDSSINVTTKTDEEEKRCSFITANSDPIYVAYHDKEWGVPVHDDKMLFELLVLSGAQVGSDWTSILKKRQDFRDAFSGFDAEIVANITEKQMMSISAEYGIEISRVRGVVDNSKRILEIKKEFGSFDRYIWTFVNNKPFSNQYKFGHKIPVKTSKSETISKDMVRRGFRFVGPTMVHSFMQAVGLTNDHLITCHRHLPCTLMAARRPTEAQADQ</sequence>
<feature type="binding site" evidence="1">
    <location>
        <position position="445"/>
    </location>
    <ligand>
        <name>Zn(2+)</name>
        <dbReference type="ChEBI" id="CHEBI:29105"/>
    </ligand>
</feature>
<dbReference type="GO" id="GO:0006284">
    <property type="term" value="P:base-excision repair"/>
    <property type="evidence" value="ECO:0007669"/>
    <property type="project" value="InterPro"/>
</dbReference>
<dbReference type="SUPFAM" id="SSF48150">
    <property type="entry name" value="DNA-glycosylase"/>
    <property type="match status" value="1"/>
</dbReference>
<feature type="binding site" evidence="1">
    <location>
        <position position="274"/>
    </location>
    <ligand>
        <name>Zn(2+)</name>
        <dbReference type="ChEBI" id="CHEBI:29105"/>
    </ligand>
</feature>
<dbReference type="AlphaFoldDB" id="A0AAD6MD02"/>
<evidence type="ECO:0000313" key="3">
    <source>
        <dbReference type="EMBL" id="KAJ6982784.1"/>
    </source>
</evidence>
<feature type="binding site" evidence="1">
    <location>
        <position position="449"/>
    </location>
    <ligand>
        <name>Zn(2+)</name>
        <dbReference type="ChEBI" id="CHEBI:29105"/>
    </ligand>
</feature>
<reference evidence="3" key="1">
    <citation type="journal article" date="2023" name="Mol. Ecol. Resour.">
        <title>Chromosome-level genome assembly of a triploid poplar Populus alba 'Berolinensis'.</title>
        <authorList>
            <person name="Chen S."/>
            <person name="Yu Y."/>
            <person name="Wang X."/>
            <person name="Wang S."/>
            <person name="Zhang T."/>
            <person name="Zhou Y."/>
            <person name="He R."/>
            <person name="Meng N."/>
            <person name="Wang Y."/>
            <person name="Liu W."/>
            <person name="Liu Z."/>
            <person name="Liu J."/>
            <person name="Guo Q."/>
            <person name="Huang H."/>
            <person name="Sederoff R.R."/>
            <person name="Wang G."/>
            <person name="Qu G."/>
            <person name="Chen S."/>
        </authorList>
    </citation>
    <scope>NUCLEOTIDE SEQUENCE</scope>
    <source>
        <strain evidence="3">SC-2020</strain>
    </source>
</reference>